<dbReference type="AlphaFoldDB" id="A0A382DJE0"/>
<feature type="non-terminal residue" evidence="2">
    <location>
        <position position="1"/>
    </location>
</feature>
<reference evidence="2" key="1">
    <citation type="submission" date="2018-05" db="EMBL/GenBank/DDBJ databases">
        <authorList>
            <person name="Lanie J.A."/>
            <person name="Ng W.-L."/>
            <person name="Kazmierczak K.M."/>
            <person name="Andrzejewski T.M."/>
            <person name="Davidsen T.M."/>
            <person name="Wayne K.J."/>
            <person name="Tettelin H."/>
            <person name="Glass J.I."/>
            <person name="Rusch D."/>
            <person name="Podicherti R."/>
            <person name="Tsui H.-C.T."/>
            <person name="Winkler M.E."/>
        </authorList>
    </citation>
    <scope>NUCLEOTIDE SEQUENCE</scope>
</reference>
<protein>
    <submittedName>
        <fullName evidence="2">Uncharacterized protein</fullName>
    </submittedName>
</protein>
<organism evidence="2">
    <name type="scientific">marine metagenome</name>
    <dbReference type="NCBI Taxonomy" id="408172"/>
    <lineage>
        <taxon>unclassified sequences</taxon>
        <taxon>metagenomes</taxon>
        <taxon>ecological metagenomes</taxon>
    </lineage>
</organism>
<feature type="compositionally biased region" description="Basic residues" evidence="1">
    <location>
        <begin position="35"/>
        <end position="61"/>
    </location>
</feature>
<evidence type="ECO:0000256" key="1">
    <source>
        <dbReference type="SAM" id="MobiDB-lite"/>
    </source>
</evidence>
<accession>A0A382DJE0</accession>
<proteinExistence type="predicted"/>
<dbReference type="EMBL" id="UINC01039587">
    <property type="protein sequence ID" value="SVB38289.1"/>
    <property type="molecule type" value="Genomic_DNA"/>
</dbReference>
<name>A0A382DJE0_9ZZZZ</name>
<feature type="non-terminal residue" evidence="2">
    <location>
        <position position="117"/>
    </location>
</feature>
<feature type="region of interest" description="Disordered" evidence="1">
    <location>
        <begin position="1"/>
        <end position="117"/>
    </location>
</feature>
<gene>
    <name evidence="2" type="ORF">METZ01_LOCUS191143</name>
</gene>
<evidence type="ECO:0000313" key="2">
    <source>
        <dbReference type="EMBL" id="SVB38289.1"/>
    </source>
</evidence>
<sequence>GSLQGGPLGRLHVPLGGQERRGRRIGRPDGASASLRHRASASHQHHGRHLRHRSMPGRGNRKGREGGLRLQARRDRRATRPSPSHLPFHDSLRSLRQARSPVGANRQGGRPQGRLEL</sequence>